<feature type="region of interest" description="Disordered" evidence="1">
    <location>
        <begin position="208"/>
        <end position="239"/>
    </location>
</feature>
<dbReference type="Proteomes" id="UP000286045">
    <property type="component" value="Unassembled WGS sequence"/>
</dbReference>
<protein>
    <submittedName>
        <fullName evidence="2">Uncharacterized protein</fullName>
    </submittedName>
</protein>
<proteinExistence type="predicted"/>
<organism evidence="2 3">
    <name type="scientific">Xylaria grammica</name>
    <dbReference type="NCBI Taxonomy" id="363999"/>
    <lineage>
        <taxon>Eukaryota</taxon>
        <taxon>Fungi</taxon>
        <taxon>Dikarya</taxon>
        <taxon>Ascomycota</taxon>
        <taxon>Pezizomycotina</taxon>
        <taxon>Sordariomycetes</taxon>
        <taxon>Xylariomycetidae</taxon>
        <taxon>Xylariales</taxon>
        <taxon>Xylariaceae</taxon>
        <taxon>Xylaria</taxon>
    </lineage>
</organism>
<evidence type="ECO:0000313" key="2">
    <source>
        <dbReference type="EMBL" id="RWA07371.1"/>
    </source>
</evidence>
<feature type="compositionally biased region" description="Basic and acidic residues" evidence="1">
    <location>
        <begin position="226"/>
        <end position="239"/>
    </location>
</feature>
<keyword evidence="3" id="KW-1185">Reference proteome</keyword>
<dbReference type="AlphaFoldDB" id="A0A439CZE6"/>
<evidence type="ECO:0000313" key="3">
    <source>
        <dbReference type="Proteomes" id="UP000286045"/>
    </source>
</evidence>
<accession>A0A439CZE6</accession>
<dbReference type="EMBL" id="RYZI01000263">
    <property type="protein sequence ID" value="RWA07371.1"/>
    <property type="molecule type" value="Genomic_DNA"/>
</dbReference>
<name>A0A439CZE6_9PEZI</name>
<reference evidence="2 3" key="1">
    <citation type="submission" date="2018-12" db="EMBL/GenBank/DDBJ databases">
        <title>Draft genome sequence of Xylaria grammica IHI A82.</title>
        <authorList>
            <person name="Buettner E."/>
            <person name="Kellner H."/>
        </authorList>
    </citation>
    <scope>NUCLEOTIDE SEQUENCE [LARGE SCALE GENOMIC DNA]</scope>
    <source>
        <strain evidence="2 3">IHI A82</strain>
    </source>
</reference>
<evidence type="ECO:0000256" key="1">
    <source>
        <dbReference type="SAM" id="MobiDB-lite"/>
    </source>
</evidence>
<gene>
    <name evidence="2" type="ORF">EKO27_g7733</name>
</gene>
<sequence length="268" mass="29020">MAAEVAIINPLHIPGLDQALTRTDLAVARNTYNGLPYIAKQKEFAIAAAKRIPEAIALIIRHDMSKNFRPHLAHRHNVLDSGQVRLETEMEGTPYRLTKPAMIDNVDFGNMHPTCFKVTGNDLVAFEFAKGPTPLNATKIPAAFVQAWVAFIDKHELANLLTLDFGSFGKDGEPTTEIELQIGTDTPATIKAPVSHCIRKGTNVPTSWRVSAPSVGDPEGPGPGEHWNESTKPDGTKTHKVHVDNLSGSLGDSELVDALVELGVLRAS</sequence>
<comment type="caution">
    <text evidence="2">The sequence shown here is derived from an EMBL/GenBank/DDBJ whole genome shotgun (WGS) entry which is preliminary data.</text>
</comment>